<dbReference type="OrthoDB" id="9784009at2"/>
<evidence type="ECO:0000313" key="2">
    <source>
        <dbReference type="Proteomes" id="UP000008206"/>
    </source>
</evidence>
<dbReference type="InterPro" id="IPR036866">
    <property type="entry name" value="RibonucZ/Hydroxyglut_hydro"/>
</dbReference>
<accession>E0ULC8</accession>
<keyword evidence="2" id="KW-1185">Reference proteome</keyword>
<dbReference type="HOGENOM" id="CLU_2129323_0_0_3"/>
<dbReference type="EMBL" id="CP002199">
    <property type="protein sequence ID" value="ADN17758.1"/>
    <property type="molecule type" value="Genomic_DNA"/>
</dbReference>
<geneLocation type="plasmid" evidence="1 2">
    <name>Cy782201</name>
</geneLocation>
<dbReference type="KEGG" id="cyj:Cyan7822_5904"/>
<dbReference type="Gene3D" id="3.60.15.10">
    <property type="entry name" value="Ribonuclease Z/Hydroxyacylglutathione hydrolase-like"/>
    <property type="match status" value="1"/>
</dbReference>
<proteinExistence type="predicted"/>
<gene>
    <name evidence="1" type="ordered locus">Cyan7822_5904</name>
</gene>
<reference evidence="2" key="1">
    <citation type="journal article" date="2011" name="MBio">
        <title>Novel metabolic attributes of the genus Cyanothece, comprising a group of unicellular nitrogen-fixing Cyanobacteria.</title>
        <authorList>
            <person name="Bandyopadhyay A."/>
            <person name="Elvitigala T."/>
            <person name="Welsh E."/>
            <person name="Stockel J."/>
            <person name="Liberton M."/>
            <person name="Min H."/>
            <person name="Sherman L.A."/>
            <person name="Pakrasi H.B."/>
        </authorList>
    </citation>
    <scope>NUCLEOTIDE SEQUENCE [LARGE SCALE GENOMIC DNA]</scope>
    <source>
        <strain evidence="2">PCC 7822</strain>
        <plasmid evidence="2">Cy782201</plasmid>
    </source>
</reference>
<sequence>MNSNISENSLILRQFFHKESCTYTYLIAENCSKLAMLINPVLEQVECYLQIIKELGLTLNCCLETNSNENHQSGIYYLQNLTQCQIIVLNVIPKALIPETETIDPLVYCGMYI</sequence>
<dbReference type="SUPFAM" id="SSF56281">
    <property type="entry name" value="Metallo-hydrolase/oxidoreductase"/>
    <property type="match status" value="1"/>
</dbReference>
<dbReference type="Proteomes" id="UP000008206">
    <property type="component" value="Plasmid Cy782201"/>
</dbReference>
<dbReference type="GO" id="GO:0006749">
    <property type="term" value="P:glutathione metabolic process"/>
    <property type="evidence" value="ECO:0007669"/>
    <property type="project" value="TreeGrafter"/>
</dbReference>
<name>E0ULC8_GLOV7</name>
<evidence type="ECO:0000313" key="1">
    <source>
        <dbReference type="EMBL" id="ADN17758.1"/>
    </source>
</evidence>
<dbReference type="PANTHER" id="PTHR43084">
    <property type="entry name" value="PERSULFIDE DIOXYGENASE ETHE1"/>
    <property type="match status" value="1"/>
</dbReference>
<dbReference type="GO" id="GO:0050313">
    <property type="term" value="F:sulfur dioxygenase activity"/>
    <property type="evidence" value="ECO:0007669"/>
    <property type="project" value="TreeGrafter"/>
</dbReference>
<dbReference type="GO" id="GO:0070813">
    <property type="term" value="P:hydrogen sulfide metabolic process"/>
    <property type="evidence" value="ECO:0007669"/>
    <property type="project" value="TreeGrafter"/>
</dbReference>
<keyword evidence="1" id="KW-0614">Plasmid</keyword>
<dbReference type="InterPro" id="IPR051682">
    <property type="entry name" value="Mito_Persulfide_Diox"/>
</dbReference>
<dbReference type="AlphaFoldDB" id="E0ULC8"/>
<dbReference type="RefSeq" id="WP_013334508.1">
    <property type="nucleotide sequence ID" value="NC_014533.1"/>
</dbReference>
<dbReference type="PANTHER" id="PTHR43084:SF1">
    <property type="entry name" value="PERSULFIDE DIOXYGENASE ETHE1, MITOCHONDRIAL"/>
    <property type="match status" value="1"/>
</dbReference>
<protein>
    <submittedName>
        <fullName evidence="1">Uncharacterized protein</fullName>
    </submittedName>
</protein>
<organism evidence="1 2">
    <name type="scientific">Gloeothece verrucosa (strain PCC 7822)</name>
    <name type="common">Cyanothece sp. (strain PCC 7822)</name>
    <dbReference type="NCBI Taxonomy" id="497965"/>
    <lineage>
        <taxon>Bacteria</taxon>
        <taxon>Bacillati</taxon>
        <taxon>Cyanobacteriota</taxon>
        <taxon>Cyanophyceae</taxon>
        <taxon>Oscillatoriophycideae</taxon>
        <taxon>Chroococcales</taxon>
        <taxon>Aphanothecaceae</taxon>
        <taxon>Gloeothece</taxon>
        <taxon>Gloeothece verrucosa</taxon>
    </lineage>
</organism>